<gene>
    <name evidence="2" type="ORF">PQG83_11765</name>
</gene>
<keyword evidence="1" id="KW-0812">Transmembrane</keyword>
<evidence type="ECO:0008006" key="4">
    <source>
        <dbReference type="Google" id="ProtNLM"/>
    </source>
</evidence>
<dbReference type="EMBL" id="CP116968">
    <property type="protein sequence ID" value="WNM60439.1"/>
    <property type="molecule type" value="Genomic_DNA"/>
</dbReference>
<keyword evidence="3" id="KW-1185">Reference proteome</keyword>
<feature type="transmembrane region" description="Helical" evidence="1">
    <location>
        <begin position="129"/>
        <end position="156"/>
    </location>
</feature>
<evidence type="ECO:0000256" key="1">
    <source>
        <dbReference type="SAM" id="Phobius"/>
    </source>
</evidence>
<evidence type="ECO:0000313" key="2">
    <source>
        <dbReference type="EMBL" id="WNM60439.1"/>
    </source>
</evidence>
<accession>A0AA96GLE3</accession>
<evidence type="ECO:0000313" key="3">
    <source>
        <dbReference type="Proteomes" id="UP001302494"/>
    </source>
</evidence>
<dbReference type="KEGG" id="nneo:PQG83_11765"/>
<reference evidence="2 3" key="1">
    <citation type="submission" date="2023-01" db="EMBL/GenBank/DDBJ databases">
        <title>Cultivation and genomic characterization of new, ubiquitous marine nitrite-oxidizing bacteria from the Nitrospirales.</title>
        <authorList>
            <person name="Mueller A.J."/>
            <person name="Daebeler A."/>
            <person name="Herbold C.W."/>
            <person name="Kirkegaard R.H."/>
            <person name="Daims H."/>
        </authorList>
    </citation>
    <scope>NUCLEOTIDE SEQUENCE [LARGE SCALE GENOMIC DNA]</scope>
    <source>
        <strain evidence="2 3">DK</strain>
    </source>
</reference>
<dbReference type="Proteomes" id="UP001302494">
    <property type="component" value="Chromosome"/>
</dbReference>
<organism evidence="2 3">
    <name type="scientific">Candidatus Nitrospira neomarina</name>
    <dbReference type="NCBI Taxonomy" id="3020899"/>
    <lineage>
        <taxon>Bacteria</taxon>
        <taxon>Pseudomonadati</taxon>
        <taxon>Nitrospirota</taxon>
        <taxon>Nitrospiria</taxon>
        <taxon>Nitrospirales</taxon>
        <taxon>Nitrospiraceae</taxon>
        <taxon>Nitrospira</taxon>
    </lineage>
</organism>
<dbReference type="RefSeq" id="WP_312741162.1">
    <property type="nucleotide sequence ID" value="NZ_CP116968.1"/>
</dbReference>
<feature type="transmembrane region" description="Helical" evidence="1">
    <location>
        <begin position="6"/>
        <end position="28"/>
    </location>
</feature>
<sequence>MPAYVVTWIHLLAAITFIGGWMFVQLVVRPSLTEGKAKLPSLEALEMVKKVGQRFKMVGWVSLMALIFTGASQLLDESGSARIETSWGLIMMLKLFVFAIVGGLIFVHDLILDPYGVSAKSKKNETEPLLFSGKVVWVQRAILSLSLAVLFIAAYLTSI</sequence>
<protein>
    <recommendedName>
        <fullName evidence="4">Copper resistance protein D domain-containing protein</fullName>
    </recommendedName>
</protein>
<feature type="transmembrane region" description="Helical" evidence="1">
    <location>
        <begin position="87"/>
        <end position="108"/>
    </location>
</feature>
<dbReference type="AlphaFoldDB" id="A0AA96GLE3"/>
<name>A0AA96GLE3_9BACT</name>
<feature type="transmembrane region" description="Helical" evidence="1">
    <location>
        <begin position="57"/>
        <end position="75"/>
    </location>
</feature>
<proteinExistence type="predicted"/>
<keyword evidence="1" id="KW-1133">Transmembrane helix</keyword>
<keyword evidence="1" id="KW-0472">Membrane</keyword>